<dbReference type="FunFam" id="3.30.160.60:FF:000446">
    <property type="entry name" value="Zinc finger protein"/>
    <property type="match status" value="1"/>
</dbReference>
<dbReference type="SUPFAM" id="SSF57667">
    <property type="entry name" value="beta-beta-alpha zinc fingers"/>
    <property type="match status" value="5"/>
</dbReference>
<keyword evidence="6" id="KW-0539">Nucleus</keyword>
<dbReference type="PANTHER" id="PTHR23235">
    <property type="entry name" value="KRUEPPEL-LIKE TRANSCRIPTION FACTOR"/>
    <property type="match status" value="1"/>
</dbReference>
<dbReference type="GO" id="GO:0008270">
    <property type="term" value="F:zinc ion binding"/>
    <property type="evidence" value="ECO:0007669"/>
    <property type="project" value="UniProtKB-KW"/>
</dbReference>
<feature type="coiled-coil region" evidence="8">
    <location>
        <begin position="212"/>
        <end position="239"/>
    </location>
</feature>
<feature type="domain" description="C2H2-type" evidence="10">
    <location>
        <begin position="386"/>
        <end position="413"/>
    </location>
</feature>
<dbReference type="FunFam" id="3.30.160.60:FF:000744">
    <property type="entry name" value="zinc finger E-box-binding homeobox 1"/>
    <property type="match status" value="2"/>
</dbReference>
<dbReference type="Pfam" id="PF13912">
    <property type="entry name" value="zf-C2H2_6"/>
    <property type="match status" value="1"/>
</dbReference>
<keyword evidence="5" id="KW-0862">Zinc</keyword>
<dbReference type="EMBL" id="JAWDGP010003058">
    <property type="protein sequence ID" value="KAK3777843.1"/>
    <property type="molecule type" value="Genomic_DNA"/>
</dbReference>
<evidence type="ECO:0000256" key="1">
    <source>
        <dbReference type="ARBA" id="ARBA00004123"/>
    </source>
</evidence>
<keyword evidence="2" id="KW-0479">Metal-binding</keyword>
<evidence type="ECO:0000313" key="11">
    <source>
        <dbReference type="EMBL" id="KAK3777843.1"/>
    </source>
</evidence>
<feature type="domain" description="C2H2-type" evidence="10">
    <location>
        <begin position="330"/>
        <end position="357"/>
    </location>
</feature>
<evidence type="ECO:0000256" key="6">
    <source>
        <dbReference type="ARBA" id="ARBA00023242"/>
    </source>
</evidence>
<evidence type="ECO:0000256" key="3">
    <source>
        <dbReference type="ARBA" id="ARBA00022737"/>
    </source>
</evidence>
<dbReference type="SMART" id="SM00355">
    <property type="entry name" value="ZnF_C2H2"/>
    <property type="match status" value="9"/>
</dbReference>
<reference evidence="11" key="1">
    <citation type="journal article" date="2023" name="G3 (Bethesda)">
        <title>A reference genome for the long-term kleptoplast-retaining sea slug Elysia crispata morphotype clarki.</title>
        <authorList>
            <person name="Eastman K.E."/>
            <person name="Pendleton A.L."/>
            <person name="Shaikh M.A."/>
            <person name="Suttiyut T."/>
            <person name="Ogas R."/>
            <person name="Tomko P."/>
            <person name="Gavelis G."/>
            <person name="Widhalm J.R."/>
            <person name="Wisecaver J.H."/>
        </authorList>
    </citation>
    <scope>NUCLEOTIDE SEQUENCE</scope>
    <source>
        <strain evidence="11">ECLA1</strain>
    </source>
</reference>
<accession>A0AAE0ZYX1</accession>
<name>A0AAE0ZYX1_9GAST</name>
<dbReference type="InterPro" id="IPR013087">
    <property type="entry name" value="Znf_C2H2_type"/>
</dbReference>
<protein>
    <recommendedName>
        <fullName evidence="10">C2H2-type domain-containing protein</fullName>
    </recommendedName>
</protein>
<dbReference type="FunFam" id="3.30.160.60:FF:000557">
    <property type="entry name" value="zinc finger and SCAN domain-containing protein 29"/>
    <property type="match status" value="1"/>
</dbReference>
<gene>
    <name evidence="11" type="ORF">RRG08_038091</name>
</gene>
<keyword evidence="8" id="KW-0175">Coiled coil</keyword>
<dbReference type="FunFam" id="3.30.160.60:FF:000110">
    <property type="entry name" value="Zinc finger protein-like"/>
    <property type="match status" value="1"/>
</dbReference>
<dbReference type="PANTHER" id="PTHR23235:SF142">
    <property type="entry name" value="ZINC FINGER PROTEIN 384"/>
    <property type="match status" value="1"/>
</dbReference>
<keyword evidence="3" id="KW-0677">Repeat</keyword>
<feature type="region of interest" description="Disordered" evidence="9">
    <location>
        <begin position="274"/>
        <end position="293"/>
    </location>
</feature>
<dbReference type="Gene3D" id="3.30.160.60">
    <property type="entry name" value="Classic Zinc Finger"/>
    <property type="match status" value="8"/>
</dbReference>
<feature type="domain" description="C2H2-type" evidence="10">
    <location>
        <begin position="528"/>
        <end position="556"/>
    </location>
</feature>
<dbReference type="Proteomes" id="UP001283361">
    <property type="component" value="Unassembled WGS sequence"/>
</dbReference>
<feature type="region of interest" description="Disordered" evidence="9">
    <location>
        <begin position="175"/>
        <end position="210"/>
    </location>
</feature>
<evidence type="ECO:0000313" key="12">
    <source>
        <dbReference type="Proteomes" id="UP001283361"/>
    </source>
</evidence>
<dbReference type="FunFam" id="3.30.160.60:FF:001498">
    <property type="entry name" value="Zinc finger protein 404"/>
    <property type="match status" value="1"/>
</dbReference>
<evidence type="ECO:0000256" key="7">
    <source>
        <dbReference type="PROSITE-ProRule" id="PRU00042"/>
    </source>
</evidence>
<organism evidence="11 12">
    <name type="scientific">Elysia crispata</name>
    <name type="common">lettuce slug</name>
    <dbReference type="NCBI Taxonomy" id="231223"/>
    <lineage>
        <taxon>Eukaryota</taxon>
        <taxon>Metazoa</taxon>
        <taxon>Spiralia</taxon>
        <taxon>Lophotrochozoa</taxon>
        <taxon>Mollusca</taxon>
        <taxon>Gastropoda</taxon>
        <taxon>Heterobranchia</taxon>
        <taxon>Euthyneura</taxon>
        <taxon>Panpulmonata</taxon>
        <taxon>Sacoglossa</taxon>
        <taxon>Placobranchoidea</taxon>
        <taxon>Plakobranchidae</taxon>
        <taxon>Elysia</taxon>
    </lineage>
</organism>
<comment type="caution">
    <text evidence="11">The sequence shown here is derived from an EMBL/GenBank/DDBJ whole genome shotgun (WGS) entry which is preliminary data.</text>
</comment>
<feature type="domain" description="C2H2-type" evidence="10">
    <location>
        <begin position="557"/>
        <end position="579"/>
    </location>
</feature>
<evidence type="ECO:0000256" key="2">
    <source>
        <dbReference type="ARBA" id="ARBA00022723"/>
    </source>
</evidence>
<dbReference type="GO" id="GO:0000981">
    <property type="term" value="F:DNA-binding transcription factor activity, RNA polymerase II-specific"/>
    <property type="evidence" value="ECO:0007669"/>
    <property type="project" value="TreeGrafter"/>
</dbReference>
<evidence type="ECO:0000256" key="5">
    <source>
        <dbReference type="ARBA" id="ARBA00022833"/>
    </source>
</evidence>
<evidence type="ECO:0000256" key="4">
    <source>
        <dbReference type="ARBA" id="ARBA00022771"/>
    </source>
</evidence>
<feature type="domain" description="C2H2-type" evidence="10">
    <location>
        <begin position="500"/>
        <end position="527"/>
    </location>
</feature>
<proteinExistence type="predicted"/>
<feature type="compositionally biased region" description="Polar residues" evidence="9">
    <location>
        <begin position="186"/>
        <end position="207"/>
    </location>
</feature>
<dbReference type="InterPro" id="IPR036236">
    <property type="entry name" value="Znf_C2H2_sf"/>
</dbReference>
<dbReference type="PROSITE" id="PS00028">
    <property type="entry name" value="ZINC_FINGER_C2H2_1"/>
    <property type="match status" value="9"/>
</dbReference>
<evidence type="ECO:0000259" key="10">
    <source>
        <dbReference type="PROSITE" id="PS50157"/>
    </source>
</evidence>
<keyword evidence="4 7" id="KW-0863">Zinc-finger</keyword>
<feature type="domain" description="C2H2-type" evidence="10">
    <location>
        <begin position="358"/>
        <end position="385"/>
    </location>
</feature>
<dbReference type="AlphaFoldDB" id="A0AAE0ZYX1"/>
<dbReference type="PROSITE" id="PS50157">
    <property type="entry name" value="ZINC_FINGER_C2H2_2"/>
    <property type="match status" value="9"/>
</dbReference>
<dbReference type="GO" id="GO:0005634">
    <property type="term" value="C:nucleus"/>
    <property type="evidence" value="ECO:0007669"/>
    <property type="project" value="UniProtKB-SubCell"/>
</dbReference>
<feature type="domain" description="C2H2-type" evidence="10">
    <location>
        <begin position="472"/>
        <end position="499"/>
    </location>
</feature>
<dbReference type="GO" id="GO:0000978">
    <property type="term" value="F:RNA polymerase II cis-regulatory region sequence-specific DNA binding"/>
    <property type="evidence" value="ECO:0007669"/>
    <property type="project" value="TreeGrafter"/>
</dbReference>
<dbReference type="Pfam" id="PF00096">
    <property type="entry name" value="zf-C2H2"/>
    <property type="match status" value="8"/>
</dbReference>
<feature type="domain" description="C2H2-type" evidence="10">
    <location>
        <begin position="442"/>
        <end position="469"/>
    </location>
</feature>
<dbReference type="FunFam" id="3.30.160.60:FF:000624">
    <property type="entry name" value="zinc finger protein 697"/>
    <property type="match status" value="1"/>
</dbReference>
<comment type="subcellular location">
    <subcellularLocation>
        <location evidence="1">Nucleus</location>
    </subcellularLocation>
</comment>
<evidence type="ECO:0000256" key="8">
    <source>
        <dbReference type="SAM" id="Coils"/>
    </source>
</evidence>
<evidence type="ECO:0000256" key="9">
    <source>
        <dbReference type="SAM" id="MobiDB-lite"/>
    </source>
</evidence>
<keyword evidence="12" id="KW-1185">Reference proteome</keyword>
<sequence>MEIEFKNSTAAGIFTMAQKNDQANSVPFLAPRSGHSQTSNAVIFDNGLSNNIQSSITPGSKIDNPTIVVVTHTGELLEDNKEGSNSFLTLETKREIIEALQRSGLEDSEITTVVVEDPILDNFAATHIESLKSNEAEKTIVSSHYSAEMSVDTPLYAGSIQPLLVQNVSVKEKLRGSGSSKFDGHLSSTPNQPGMKGNASTENGNQETDSDMKQVLNLLKTLHRDREKQEREHRRLIGNMHQEKMAMFRQCLNVLKDVKENILKRLDEKAGPVKSFKDSEIENSQDNFKQTHGEDMPDFEELSFYEGCRTRNLVKVEEPQVHKMTEQEQHFCDVCGKTFARSIGLDRHKRIHTGEKPYACNICSMRFRLPSQLYEHKKTHHLGTPFVCDVCGKGFRHRSVLARHKLIHTGHRPHVCKICGKRFSRSDDLKIHHRVHMKGWLCQCDICGKGFKHKVNLQRHMMIHAKVRHYKHWCDVCGKGFSSNSHLREHFLTHTGEKPFICDVCGKGCSSKTLLKRHKFSHAAEKPCKCNICGKGFITNAHVKRHKLSKHEDAKPYICDLCNNAFESLYDLQMHSEIHVLGQYQTSDFHVPIK</sequence>
<feature type="domain" description="C2H2-type" evidence="10">
    <location>
        <begin position="414"/>
        <end position="436"/>
    </location>
</feature>